<dbReference type="PANTHER" id="PTHR21228:SF40">
    <property type="entry name" value="LD45607P"/>
    <property type="match status" value="1"/>
</dbReference>
<dbReference type="GO" id="GO:0009507">
    <property type="term" value="C:chloroplast"/>
    <property type="evidence" value="ECO:0007669"/>
    <property type="project" value="GOC"/>
</dbReference>
<dbReference type="GO" id="GO:1901259">
    <property type="term" value="P:chloroplast rRNA processing"/>
    <property type="evidence" value="ECO:0007669"/>
    <property type="project" value="TreeGrafter"/>
</dbReference>
<keyword evidence="2" id="KW-0732">Signal</keyword>
<dbReference type="AlphaFoldDB" id="A0A813DUM6"/>
<evidence type="ECO:0000313" key="4">
    <source>
        <dbReference type="Proteomes" id="UP000654075"/>
    </source>
</evidence>
<dbReference type="Proteomes" id="UP000654075">
    <property type="component" value="Unassembled WGS sequence"/>
</dbReference>
<feature type="signal peptide" evidence="2">
    <location>
        <begin position="1"/>
        <end position="23"/>
    </location>
</feature>
<gene>
    <name evidence="3" type="ORF">PGLA1383_LOCUS8746</name>
</gene>
<feature type="chain" id="PRO_5032269242" description="RAP domain-containing protein" evidence="2">
    <location>
        <begin position="24"/>
        <end position="485"/>
    </location>
</feature>
<reference evidence="3" key="1">
    <citation type="submission" date="2021-02" db="EMBL/GenBank/DDBJ databases">
        <authorList>
            <person name="Dougan E. K."/>
            <person name="Rhodes N."/>
            <person name="Thang M."/>
            <person name="Chan C."/>
        </authorList>
    </citation>
    <scope>NUCLEOTIDE SEQUENCE</scope>
</reference>
<feature type="non-terminal residue" evidence="3">
    <location>
        <position position="1"/>
    </location>
</feature>
<evidence type="ECO:0000256" key="2">
    <source>
        <dbReference type="SAM" id="SignalP"/>
    </source>
</evidence>
<keyword evidence="4" id="KW-1185">Reference proteome</keyword>
<comment type="caution">
    <text evidence="3">The sequence shown here is derived from an EMBL/GenBank/DDBJ whole genome shotgun (WGS) entry which is preliminary data.</text>
</comment>
<sequence>KTCRLHVAASAALLLAIAGWLGGQDSLCSRSSSGGREGTDRYCDVDFNSGVGCGPVHKSAASICFHCLQHWPVRISKTTPRLVGSGLLEWHSPKTRPLLALAARKSMSDPKQLTRELSTAPSATALLSVLEQELDNPIFNEVHIGAAFNKLAKLKHGITSSLGNSPQLCKLAARLRDMLLREALPARSCASLFWAIAKLQSGTPELQDLMPMLIENAKITAPYMNPLDVTNVVWACATNRLSSEQLNDLLPQILERLIDRADFLNAQQIANCIWASGKLKTDAPEMLIAIPVLLEVASIKILDFQGQNLANIIWSSGVLRQETPELQQLLPALVAQLPSRMGSMTNQEISNTAWGLALCGQKDDEFMLAAASRLVATASSMGKQKLLMDLPELTCAYAKLGMRCSALLEATALNLSPVLTSAGDWAVCSLKWSFGKLDPNRYFAEFQASLAKEVKRRKLSAEEVESSQLGPKDWSGANRSRTDRW</sequence>
<accession>A0A813DUM6</accession>
<dbReference type="EMBL" id="CAJNNV010004024">
    <property type="protein sequence ID" value="CAE8590018.1"/>
    <property type="molecule type" value="Genomic_DNA"/>
</dbReference>
<dbReference type="GO" id="GO:0003723">
    <property type="term" value="F:RNA binding"/>
    <property type="evidence" value="ECO:0007669"/>
    <property type="project" value="TreeGrafter"/>
</dbReference>
<dbReference type="InterPro" id="IPR050870">
    <property type="entry name" value="FAST_kinase"/>
</dbReference>
<evidence type="ECO:0000256" key="1">
    <source>
        <dbReference type="SAM" id="MobiDB-lite"/>
    </source>
</evidence>
<dbReference type="OrthoDB" id="409479at2759"/>
<name>A0A813DUM6_POLGL</name>
<feature type="region of interest" description="Disordered" evidence="1">
    <location>
        <begin position="461"/>
        <end position="485"/>
    </location>
</feature>
<dbReference type="GO" id="GO:0035770">
    <property type="term" value="C:ribonucleoprotein granule"/>
    <property type="evidence" value="ECO:0007669"/>
    <property type="project" value="TreeGrafter"/>
</dbReference>
<dbReference type="GO" id="GO:0044528">
    <property type="term" value="P:regulation of mitochondrial mRNA stability"/>
    <property type="evidence" value="ECO:0007669"/>
    <property type="project" value="TreeGrafter"/>
</dbReference>
<evidence type="ECO:0008006" key="5">
    <source>
        <dbReference type="Google" id="ProtNLM"/>
    </source>
</evidence>
<dbReference type="GO" id="GO:0000963">
    <property type="term" value="P:mitochondrial RNA processing"/>
    <property type="evidence" value="ECO:0007669"/>
    <property type="project" value="TreeGrafter"/>
</dbReference>
<evidence type="ECO:0000313" key="3">
    <source>
        <dbReference type="EMBL" id="CAE8590018.1"/>
    </source>
</evidence>
<proteinExistence type="predicted"/>
<protein>
    <recommendedName>
        <fullName evidence="5">RAP domain-containing protein</fullName>
    </recommendedName>
</protein>
<dbReference type="GO" id="GO:0005759">
    <property type="term" value="C:mitochondrial matrix"/>
    <property type="evidence" value="ECO:0007669"/>
    <property type="project" value="TreeGrafter"/>
</dbReference>
<organism evidence="3 4">
    <name type="scientific">Polarella glacialis</name>
    <name type="common">Dinoflagellate</name>
    <dbReference type="NCBI Taxonomy" id="89957"/>
    <lineage>
        <taxon>Eukaryota</taxon>
        <taxon>Sar</taxon>
        <taxon>Alveolata</taxon>
        <taxon>Dinophyceae</taxon>
        <taxon>Suessiales</taxon>
        <taxon>Suessiaceae</taxon>
        <taxon>Polarella</taxon>
    </lineage>
</organism>
<dbReference type="PANTHER" id="PTHR21228">
    <property type="entry name" value="FAST LEU-RICH DOMAIN-CONTAINING"/>
    <property type="match status" value="1"/>
</dbReference>